<proteinExistence type="predicted"/>
<dbReference type="VEuPathDB" id="FungiDB:Z519_01362"/>
<dbReference type="GeneID" id="27694290"/>
<reference evidence="2" key="1">
    <citation type="submission" date="2015-01" db="EMBL/GenBank/DDBJ databases">
        <title>The Genome Sequence of Cladophialophora bantiana CBS 173.52.</title>
        <authorList>
            <consortium name="The Broad Institute Genomics Platform"/>
            <person name="Cuomo C."/>
            <person name="de Hoog S."/>
            <person name="Gorbushina A."/>
            <person name="Stielow B."/>
            <person name="Teixiera M."/>
            <person name="Abouelleil A."/>
            <person name="Chapman S.B."/>
            <person name="Priest M."/>
            <person name="Young S.K."/>
            <person name="Wortman J."/>
            <person name="Nusbaum C."/>
            <person name="Birren B."/>
        </authorList>
    </citation>
    <scope>NUCLEOTIDE SEQUENCE [LARGE SCALE GENOMIC DNA]</scope>
    <source>
        <strain evidence="2">CBS 173.52</strain>
    </source>
</reference>
<name>A0A0D2HWM7_CLAB1</name>
<dbReference type="EMBL" id="KN846981">
    <property type="protein sequence ID" value="KIW97778.1"/>
    <property type="molecule type" value="Genomic_DNA"/>
</dbReference>
<evidence type="ECO:0000259" key="1">
    <source>
        <dbReference type="PROSITE" id="PS51186"/>
    </source>
</evidence>
<dbReference type="PANTHER" id="PTHR43792:SF1">
    <property type="entry name" value="N-ACETYLTRANSFERASE DOMAIN-CONTAINING PROTEIN"/>
    <property type="match status" value="1"/>
</dbReference>
<dbReference type="Pfam" id="PF13302">
    <property type="entry name" value="Acetyltransf_3"/>
    <property type="match status" value="1"/>
</dbReference>
<dbReference type="Gene3D" id="3.40.630.30">
    <property type="match status" value="1"/>
</dbReference>
<dbReference type="OrthoDB" id="630895at2759"/>
<feature type="domain" description="N-acetyltransferase" evidence="1">
    <location>
        <begin position="22"/>
        <end position="183"/>
    </location>
</feature>
<dbReference type="InterPro" id="IPR000182">
    <property type="entry name" value="GNAT_dom"/>
</dbReference>
<dbReference type="PROSITE" id="PS51186">
    <property type="entry name" value="GNAT"/>
    <property type="match status" value="1"/>
</dbReference>
<organism evidence="2">
    <name type="scientific">Cladophialophora bantiana (strain ATCC 10958 / CBS 173.52 / CDC B-1940 / NIH 8579)</name>
    <name type="common">Xylohypha bantiana</name>
    <dbReference type="NCBI Taxonomy" id="1442370"/>
    <lineage>
        <taxon>Eukaryota</taxon>
        <taxon>Fungi</taxon>
        <taxon>Dikarya</taxon>
        <taxon>Ascomycota</taxon>
        <taxon>Pezizomycotina</taxon>
        <taxon>Eurotiomycetes</taxon>
        <taxon>Chaetothyriomycetidae</taxon>
        <taxon>Chaetothyriales</taxon>
        <taxon>Herpotrichiellaceae</taxon>
        <taxon>Cladophialophora</taxon>
    </lineage>
</organism>
<dbReference type="RefSeq" id="XP_016624447.1">
    <property type="nucleotide sequence ID" value="XM_016759119.1"/>
</dbReference>
<accession>A0A0D2HWM7</accession>
<dbReference type="InterPro" id="IPR016181">
    <property type="entry name" value="Acyl_CoA_acyltransferase"/>
</dbReference>
<evidence type="ECO:0000313" key="2">
    <source>
        <dbReference type="EMBL" id="KIW97778.1"/>
    </source>
</evidence>
<dbReference type="AlphaFoldDB" id="A0A0D2HWM7"/>
<dbReference type="InterPro" id="IPR051531">
    <property type="entry name" value="N-acetyltransferase"/>
</dbReference>
<dbReference type="GO" id="GO:0016747">
    <property type="term" value="F:acyltransferase activity, transferring groups other than amino-acyl groups"/>
    <property type="evidence" value="ECO:0007669"/>
    <property type="project" value="InterPro"/>
</dbReference>
<protein>
    <recommendedName>
        <fullName evidence="1">N-acetyltransferase domain-containing protein</fullName>
    </recommendedName>
</protein>
<dbReference type="SUPFAM" id="SSF55729">
    <property type="entry name" value="Acyl-CoA N-acyltransferases (Nat)"/>
    <property type="match status" value="1"/>
</dbReference>
<dbReference type="HOGENOM" id="CLU_013985_3_6_1"/>
<gene>
    <name evidence="2" type="ORF">Z519_01362</name>
</gene>
<dbReference type="PANTHER" id="PTHR43792">
    <property type="entry name" value="GNAT FAMILY, PUTATIVE (AFU_ORTHOLOGUE AFUA_3G00765)-RELATED-RELATED"/>
    <property type="match status" value="1"/>
</dbReference>
<sequence>MPVSTTISRLEDGKVDIKTQRPLLRAAKVDDVLGVYEAFSDPEVMQYCTVPHSHPSTTQSWLRKNMFLAPTNGTTDFIVALHTDPDHAIGLIGIDSLESQEIGFILSRQYWGTGIAQEALDCILGYLFRHRQMEMVAAEVNPGNGRYVKFLERRGFVIVGFKEKVWECGGCWWDAFQLRLMKESWEERQHGPEGH</sequence>